<dbReference type="InterPro" id="IPR036322">
    <property type="entry name" value="WD40_repeat_dom_sf"/>
</dbReference>
<dbReference type="InterPro" id="IPR015943">
    <property type="entry name" value="WD40/YVTN_repeat-like_dom_sf"/>
</dbReference>
<sequence>MSSKRKAAAPLDDSTSSITVCVRWALSGEVLSVVSLWPGSSVAELLASLPVERHEVKQLRGVFKGRSLDGTELLATLEGIDVDPEDSFFVVRRPPRLAILSSENNTVFWDPEANRRAKSFSFSAHEDSDARCAAHCVTFSEDASIVLAGYPQGVARLYTEHGICKKTFTATARCGSVLAVAISKCGSFCITGSENGTARVWSTESGVCLRSMCRHSAPVQSASLSPDVKLAVTGGCDELARLWCVKTGQCLHTLRGHAGVVTCASFAGADRVVTASFDGSVKVWSCASGDCEITILGHSAPVLAMAVCPRADLIFTGCFDGMCKVWGLSTGLCSLTLEGHGDAVRSVAISQDGQYSLSGDASGCCKYWSLRSGSCKQTHFLRGDRILNVTLRCPD</sequence>
<dbReference type="OrthoDB" id="1577640at2759"/>
<name>A0A812TFV2_9DINO</name>
<organism evidence="4 5">
    <name type="scientific">Symbiodinium natans</name>
    <dbReference type="NCBI Taxonomy" id="878477"/>
    <lineage>
        <taxon>Eukaryota</taxon>
        <taxon>Sar</taxon>
        <taxon>Alveolata</taxon>
        <taxon>Dinophyceae</taxon>
        <taxon>Suessiales</taxon>
        <taxon>Symbiodiniaceae</taxon>
        <taxon>Symbiodinium</taxon>
    </lineage>
</organism>
<dbReference type="Proteomes" id="UP000604046">
    <property type="component" value="Unassembled WGS sequence"/>
</dbReference>
<feature type="repeat" description="WD" evidence="3">
    <location>
        <begin position="254"/>
        <end position="294"/>
    </location>
</feature>
<keyword evidence="1 3" id="KW-0853">WD repeat</keyword>
<evidence type="ECO:0000256" key="1">
    <source>
        <dbReference type="ARBA" id="ARBA00022574"/>
    </source>
</evidence>
<dbReference type="AlphaFoldDB" id="A0A812TFV2"/>
<feature type="repeat" description="WD" evidence="3">
    <location>
        <begin position="170"/>
        <end position="211"/>
    </location>
</feature>
<feature type="repeat" description="WD" evidence="3">
    <location>
        <begin position="212"/>
        <end position="253"/>
    </location>
</feature>
<dbReference type="GO" id="GO:1990234">
    <property type="term" value="C:transferase complex"/>
    <property type="evidence" value="ECO:0007669"/>
    <property type="project" value="UniProtKB-ARBA"/>
</dbReference>
<keyword evidence="5" id="KW-1185">Reference proteome</keyword>
<dbReference type="PROSITE" id="PS50082">
    <property type="entry name" value="WD_REPEATS_2"/>
    <property type="match status" value="5"/>
</dbReference>
<comment type="caution">
    <text evidence="4">The sequence shown here is derived from an EMBL/GenBank/DDBJ whole genome shotgun (WGS) entry which is preliminary data.</text>
</comment>
<feature type="repeat" description="WD" evidence="3">
    <location>
        <begin position="337"/>
        <end position="378"/>
    </location>
</feature>
<evidence type="ECO:0000313" key="5">
    <source>
        <dbReference type="Proteomes" id="UP000604046"/>
    </source>
</evidence>
<dbReference type="InterPro" id="IPR001680">
    <property type="entry name" value="WD40_rpt"/>
</dbReference>
<proteinExistence type="predicted"/>
<gene>
    <name evidence="4" type="primary">HET-E1</name>
    <name evidence="4" type="ORF">SNAT2548_LOCUS29200</name>
</gene>
<dbReference type="PROSITE" id="PS50294">
    <property type="entry name" value="WD_REPEATS_REGION"/>
    <property type="match status" value="3"/>
</dbReference>
<accession>A0A812TFV2</accession>
<dbReference type="PANTHER" id="PTHR22847">
    <property type="entry name" value="WD40 REPEAT PROTEIN"/>
    <property type="match status" value="1"/>
</dbReference>
<dbReference type="SMART" id="SM00320">
    <property type="entry name" value="WD40"/>
    <property type="match status" value="6"/>
</dbReference>
<feature type="repeat" description="WD" evidence="3">
    <location>
        <begin position="295"/>
        <end position="336"/>
    </location>
</feature>
<dbReference type="Gene3D" id="2.130.10.10">
    <property type="entry name" value="YVTN repeat-like/Quinoprotein amine dehydrogenase"/>
    <property type="match status" value="2"/>
</dbReference>
<dbReference type="SUPFAM" id="SSF50978">
    <property type="entry name" value="WD40 repeat-like"/>
    <property type="match status" value="1"/>
</dbReference>
<evidence type="ECO:0000256" key="3">
    <source>
        <dbReference type="PROSITE-ProRule" id="PRU00221"/>
    </source>
</evidence>
<dbReference type="CDD" id="cd00200">
    <property type="entry name" value="WD40"/>
    <property type="match status" value="1"/>
</dbReference>
<dbReference type="Pfam" id="PF00400">
    <property type="entry name" value="WD40"/>
    <property type="match status" value="5"/>
</dbReference>
<dbReference type="EMBL" id="CAJNDS010002547">
    <property type="protein sequence ID" value="CAE7521698.1"/>
    <property type="molecule type" value="Genomic_DNA"/>
</dbReference>
<dbReference type="PANTHER" id="PTHR22847:SF637">
    <property type="entry name" value="WD REPEAT DOMAIN 5B"/>
    <property type="match status" value="1"/>
</dbReference>
<evidence type="ECO:0000256" key="2">
    <source>
        <dbReference type="ARBA" id="ARBA00022737"/>
    </source>
</evidence>
<evidence type="ECO:0000313" key="4">
    <source>
        <dbReference type="EMBL" id="CAE7521698.1"/>
    </source>
</evidence>
<reference evidence="4" key="1">
    <citation type="submission" date="2021-02" db="EMBL/GenBank/DDBJ databases">
        <authorList>
            <person name="Dougan E. K."/>
            <person name="Rhodes N."/>
            <person name="Thang M."/>
            <person name="Chan C."/>
        </authorList>
    </citation>
    <scope>NUCLEOTIDE SEQUENCE</scope>
</reference>
<protein>
    <submittedName>
        <fullName evidence="4">HET-E1 protein</fullName>
    </submittedName>
</protein>
<keyword evidence="2" id="KW-0677">Repeat</keyword>